<dbReference type="RefSeq" id="WP_133403977.1">
    <property type="nucleotide sequence ID" value="NZ_SMTK01000003.1"/>
</dbReference>
<dbReference type="Gene3D" id="1.10.357.10">
    <property type="entry name" value="Tetracycline Repressor, domain 2"/>
    <property type="match status" value="1"/>
</dbReference>
<dbReference type="Gene3D" id="1.10.10.60">
    <property type="entry name" value="Homeodomain-like"/>
    <property type="match status" value="1"/>
</dbReference>
<dbReference type="Pfam" id="PF02909">
    <property type="entry name" value="TetR_C_1"/>
    <property type="match status" value="1"/>
</dbReference>
<dbReference type="GO" id="GO:0045892">
    <property type="term" value="P:negative regulation of DNA-templated transcription"/>
    <property type="evidence" value="ECO:0007669"/>
    <property type="project" value="InterPro"/>
</dbReference>
<evidence type="ECO:0000313" key="7">
    <source>
        <dbReference type="EMBL" id="TDK25744.1"/>
    </source>
</evidence>
<evidence type="ECO:0000256" key="1">
    <source>
        <dbReference type="ARBA" id="ARBA00022491"/>
    </source>
</evidence>
<evidence type="ECO:0000313" key="8">
    <source>
        <dbReference type="Proteomes" id="UP000295411"/>
    </source>
</evidence>
<dbReference type="PROSITE" id="PS50977">
    <property type="entry name" value="HTH_TETR_2"/>
    <property type="match status" value="1"/>
</dbReference>
<keyword evidence="3 5" id="KW-0238">DNA-binding</keyword>
<reference evidence="7 8" key="1">
    <citation type="submission" date="2019-03" db="EMBL/GenBank/DDBJ databases">
        <title>Arthrobacter sp. nov., an bacterium isolated from biocrust in Mu Us Desert.</title>
        <authorList>
            <person name="Lixiong L."/>
        </authorList>
    </citation>
    <scope>NUCLEOTIDE SEQUENCE [LARGE SCALE GENOMIC DNA]</scope>
    <source>
        <strain evidence="7 8">SLN-3</strain>
    </source>
</reference>
<evidence type="ECO:0000256" key="3">
    <source>
        <dbReference type="ARBA" id="ARBA00023125"/>
    </source>
</evidence>
<evidence type="ECO:0000259" key="6">
    <source>
        <dbReference type="PROSITE" id="PS50977"/>
    </source>
</evidence>
<sequence length="225" mass="24026">MASTRGPKAPRDPVSRDRAVRVAVDLADAGGLESLSMRRLAQALGVEAMSLYYHVKNKDDIIDGMVDLVFDEIALPSTDTPWRTALEDRAHSARAAWARHPWAISVMRSTPGAATLGHLDAVIACLRGAGFSMTLTAHAMSLLDSYVDGFALQEASLPLSEAVDVNTATEDILAQQHMMSGAFPHLAEMAQTHILQPGYAYGDEFAFGLGLILDGIEAAHRAASG</sequence>
<dbReference type="InterPro" id="IPR004111">
    <property type="entry name" value="Repressor_TetR_C"/>
</dbReference>
<dbReference type="GO" id="GO:0000976">
    <property type="term" value="F:transcription cis-regulatory region binding"/>
    <property type="evidence" value="ECO:0007669"/>
    <property type="project" value="TreeGrafter"/>
</dbReference>
<evidence type="ECO:0000256" key="4">
    <source>
        <dbReference type="ARBA" id="ARBA00023163"/>
    </source>
</evidence>
<dbReference type="PANTHER" id="PTHR30055:SF151">
    <property type="entry name" value="TRANSCRIPTIONAL REGULATORY PROTEIN"/>
    <property type="match status" value="1"/>
</dbReference>
<keyword evidence="1" id="KW-0678">Repressor</keyword>
<proteinExistence type="predicted"/>
<feature type="domain" description="HTH tetR-type" evidence="6">
    <location>
        <begin position="13"/>
        <end position="73"/>
    </location>
</feature>
<dbReference type="OrthoDB" id="329481at2"/>
<dbReference type="PANTHER" id="PTHR30055">
    <property type="entry name" value="HTH-TYPE TRANSCRIPTIONAL REGULATOR RUTR"/>
    <property type="match status" value="1"/>
</dbReference>
<dbReference type="GO" id="GO:0003700">
    <property type="term" value="F:DNA-binding transcription factor activity"/>
    <property type="evidence" value="ECO:0007669"/>
    <property type="project" value="TreeGrafter"/>
</dbReference>
<name>A0A4R5TX39_9MICC</name>
<dbReference type="InterPro" id="IPR050109">
    <property type="entry name" value="HTH-type_TetR-like_transc_reg"/>
</dbReference>
<dbReference type="InterPro" id="IPR036271">
    <property type="entry name" value="Tet_transcr_reg_TetR-rel_C_sf"/>
</dbReference>
<dbReference type="InterPro" id="IPR009057">
    <property type="entry name" value="Homeodomain-like_sf"/>
</dbReference>
<dbReference type="AlphaFoldDB" id="A0A4R5TX39"/>
<comment type="caution">
    <text evidence="7">The sequence shown here is derived from an EMBL/GenBank/DDBJ whole genome shotgun (WGS) entry which is preliminary data.</text>
</comment>
<protein>
    <submittedName>
        <fullName evidence="7">TetR/AcrR family transcriptional regulator</fullName>
    </submittedName>
</protein>
<dbReference type="Proteomes" id="UP000295411">
    <property type="component" value="Unassembled WGS sequence"/>
</dbReference>
<keyword evidence="8" id="KW-1185">Reference proteome</keyword>
<keyword evidence="4" id="KW-0804">Transcription</keyword>
<evidence type="ECO:0000256" key="5">
    <source>
        <dbReference type="PROSITE-ProRule" id="PRU00335"/>
    </source>
</evidence>
<dbReference type="SUPFAM" id="SSF46689">
    <property type="entry name" value="Homeodomain-like"/>
    <property type="match status" value="1"/>
</dbReference>
<dbReference type="SUPFAM" id="SSF48498">
    <property type="entry name" value="Tetracyclin repressor-like, C-terminal domain"/>
    <property type="match status" value="1"/>
</dbReference>
<dbReference type="PRINTS" id="PR00400">
    <property type="entry name" value="TETREPRESSOR"/>
</dbReference>
<dbReference type="GO" id="GO:0046677">
    <property type="term" value="P:response to antibiotic"/>
    <property type="evidence" value="ECO:0007669"/>
    <property type="project" value="InterPro"/>
</dbReference>
<gene>
    <name evidence="7" type="ORF">E2F48_10935</name>
</gene>
<accession>A0A4R5TX39</accession>
<keyword evidence="2" id="KW-0805">Transcription regulation</keyword>
<evidence type="ECO:0000256" key="2">
    <source>
        <dbReference type="ARBA" id="ARBA00023015"/>
    </source>
</evidence>
<dbReference type="Pfam" id="PF00440">
    <property type="entry name" value="TetR_N"/>
    <property type="match status" value="1"/>
</dbReference>
<feature type="DNA-binding region" description="H-T-H motif" evidence="5">
    <location>
        <begin position="36"/>
        <end position="55"/>
    </location>
</feature>
<dbReference type="InterPro" id="IPR001647">
    <property type="entry name" value="HTH_TetR"/>
</dbReference>
<dbReference type="EMBL" id="SMTK01000003">
    <property type="protein sequence ID" value="TDK25744.1"/>
    <property type="molecule type" value="Genomic_DNA"/>
</dbReference>
<dbReference type="InterPro" id="IPR003012">
    <property type="entry name" value="Tet_transcr_reg_TetR"/>
</dbReference>
<organism evidence="7 8">
    <name type="scientific">Arthrobacter crusticola</name>
    <dbReference type="NCBI Taxonomy" id="2547960"/>
    <lineage>
        <taxon>Bacteria</taxon>
        <taxon>Bacillati</taxon>
        <taxon>Actinomycetota</taxon>
        <taxon>Actinomycetes</taxon>
        <taxon>Micrococcales</taxon>
        <taxon>Micrococcaceae</taxon>
        <taxon>Arthrobacter</taxon>
    </lineage>
</organism>